<accession>A0A370KIK9</accession>
<dbReference type="InterPro" id="IPR016039">
    <property type="entry name" value="Thiolase-like"/>
</dbReference>
<evidence type="ECO:0000313" key="2">
    <source>
        <dbReference type="EMBL" id="RDJ05723.1"/>
    </source>
</evidence>
<gene>
    <name evidence="2" type="ORF">B5K06_25090</name>
</gene>
<dbReference type="AlphaFoldDB" id="A0A370KIK9"/>
<dbReference type="GO" id="GO:0006633">
    <property type="term" value="P:fatty acid biosynthetic process"/>
    <property type="evidence" value="ECO:0007669"/>
    <property type="project" value="InterPro"/>
</dbReference>
<feature type="domain" description="Beta-ketoacyl-[acyl-carrier-protein] synthase III N-terminal" evidence="1">
    <location>
        <begin position="122"/>
        <end position="176"/>
    </location>
</feature>
<dbReference type="RefSeq" id="WP_114714950.1">
    <property type="nucleotide sequence ID" value="NZ_KZ857266.1"/>
</dbReference>
<sequence>MVKSDLGIIGLGYQLPTGVRLNDDPIFDALKRNNAQKDILALFQGFERRHVLGPDETLVSIMVAAAKKAMIDAGVTSDDIDLLIGCASVSRFIVPSDLGDLHKGLGLPQRAMPLPLGNDFSNFTQSLVIADALLKAGRVRRVLVVAGCDWTRVVDYNAGPSVSAGDGAAAAVLGVATAGIRWVVRDQQALVKSDLYGAMFVAGNPIKTDGQPQNQQYSGPYFHMTADGFQAFKSFGVQTASMAAQQLLQRQGLSGSDITLIGHQASTLLLDAWSSALKTGPALTTIKDFGNMTVASIAVTLAAREEDITTPYALLLALGLDLHAHAVLLQRVV</sequence>
<dbReference type="PANTHER" id="PTHR34069:SF3">
    <property type="entry name" value="ACYL-COA:ACYL-COA ALKYLTRANSFERASE"/>
    <property type="match status" value="1"/>
</dbReference>
<dbReference type="Proteomes" id="UP000254939">
    <property type="component" value="Unassembled WGS sequence"/>
</dbReference>
<evidence type="ECO:0000313" key="3">
    <source>
        <dbReference type="Proteomes" id="UP000254939"/>
    </source>
</evidence>
<dbReference type="InterPro" id="IPR013751">
    <property type="entry name" value="ACP_syn_III_N"/>
</dbReference>
<reference evidence="2 3" key="1">
    <citation type="submission" date="2017-03" db="EMBL/GenBank/DDBJ databases">
        <title>Genome analysis of Rhizobial strains effectives or ineffectives for nitrogen fixation isolated from bean seeds.</title>
        <authorList>
            <person name="Peralta H."/>
            <person name="Aguilar-Vera A."/>
            <person name="Mora Y."/>
            <person name="Vargas-Lagunas C."/>
            <person name="Girard L."/>
            <person name="Mora J."/>
        </authorList>
    </citation>
    <scope>NUCLEOTIDE SEQUENCE [LARGE SCALE GENOMIC DNA]</scope>
    <source>
        <strain evidence="2 3">CCGM3</strain>
    </source>
</reference>
<proteinExistence type="predicted"/>
<dbReference type="GO" id="GO:0044550">
    <property type="term" value="P:secondary metabolite biosynthetic process"/>
    <property type="evidence" value="ECO:0007669"/>
    <property type="project" value="TreeGrafter"/>
</dbReference>
<dbReference type="Pfam" id="PF08545">
    <property type="entry name" value="ACP_syn_III"/>
    <property type="match status" value="1"/>
</dbReference>
<dbReference type="GO" id="GO:0004315">
    <property type="term" value="F:3-oxoacyl-[acyl-carrier-protein] synthase activity"/>
    <property type="evidence" value="ECO:0007669"/>
    <property type="project" value="InterPro"/>
</dbReference>
<organism evidence="2 3">
    <name type="scientific">Rhizobium grahamii</name>
    <dbReference type="NCBI Taxonomy" id="1120045"/>
    <lineage>
        <taxon>Bacteria</taxon>
        <taxon>Pseudomonadati</taxon>
        <taxon>Pseudomonadota</taxon>
        <taxon>Alphaproteobacteria</taxon>
        <taxon>Hyphomicrobiales</taxon>
        <taxon>Rhizobiaceae</taxon>
        <taxon>Rhizobium/Agrobacterium group</taxon>
        <taxon>Rhizobium</taxon>
    </lineage>
</organism>
<name>A0A370KIK9_9HYPH</name>
<dbReference type="SUPFAM" id="SSF53901">
    <property type="entry name" value="Thiolase-like"/>
    <property type="match status" value="2"/>
</dbReference>
<dbReference type="Gene3D" id="3.40.47.10">
    <property type="match status" value="2"/>
</dbReference>
<protein>
    <submittedName>
        <fullName evidence="2">3-oxoacyl-ACP synthase</fullName>
    </submittedName>
</protein>
<dbReference type="PANTHER" id="PTHR34069">
    <property type="entry name" value="3-OXOACYL-[ACYL-CARRIER-PROTEIN] SYNTHASE 3"/>
    <property type="match status" value="1"/>
</dbReference>
<dbReference type="EMBL" id="NAAC01000031">
    <property type="protein sequence ID" value="RDJ05723.1"/>
    <property type="molecule type" value="Genomic_DNA"/>
</dbReference>
<comment type="caution">
    <text evidence="2">The sequence shown here is derived from an EMBL/GenBank/DDBJ whole genome shotgun (WGS) entry which is preliminary data.</text>
</comment>
<evidence type="ECO:0000259" key="1">
    <source>
        <dbReference type="Pfam" id="PF08545"/>
    </source>
</evidence>
<dbReference type="OrthoDB" id="151547at2"/>